<keyword evidence="5" id="KW-0472">Membrane</keyword>
<accession>A0A380DQA3</accession>
<keyword evidence="5" id="KW-1133">Transmembrane helix</keyword>
<dbReference type="InterPro" id="IPR025110">
    <property type="entry name" value="AMP-bd_C"/>
</dbReference>
<keyword evidence="5" id="KW-0812">Transmembrane</keyword>
<sequence length="535" mass="61150">MENHKIIELEKYYDENVWKHKTLDEYLEGKVEQYSKNIAVIDGDIEITYGELSEEINNYAIEMQRDGIKENDKVVIQLPNCLEFIFVIFALFKIGAIPVLTLAKHRKIEIKGIIENSKAVAYIAKSNYLGFSYEEFINDIEAEIDFNLKKYILGPTQEYKNFYKLNRNDYVYQLEECLDKARYKSMGLLLLSGGTTGVPKLIPRRHCDYIYVAEQCAKRCLFDENVKYLATLPIAHNFPLGCPGIIGTFSVGGTVVICNITSPDEMFPLIEERKVTHMALVPSIAKLCIEFYKYDSDYDINSLKMIQVGGALLDLYTAKDIEDKFGCILQQIYGIAEGLICTTEATDSKEIIYETQGKPISEYDEIKIVNEFGIEVDDGEFGELLVRGPYTIYNYYNARQIGCVDEELYFMTGDKVCKKTNGRYKVVGRVKEMINKSGEKILPIELESILLEHSLVDEVKVIGLQDDVLGEKICVCLKSKEDISLHEVRTYLKTKGLAEFKLPDIIKKIDEWPLTSFGKIDNKKLKVLIELERGV</sequence>
<evidence type="ECO:0000256" key="3">
    <source>
        <dbReference type="ARBA" id="ARBA00022598"/>
    </source>
</evidence>
<dbReference type="GO" id="GO:0006631">
    <property type="term" value="P:fatty acid metabolic process"/>
    <property type="evidence" value="ECO:0007669"/>
    <property type="project" value="TreeGrafter"/>
</dbReference>
<dbReference type="Pfam" id="PF13193">
    <property type="entry name" value="AMP-binding_C"/>
    <property type="match status" value="1"/>
</dbReference>
<keyword evidence="8" id="KW-0808">Transferase</keyword>
<comment type="similarity">
    <text evidence="1">Belongs to the ATP-dependent AMP-binding enzyme family.</text>
</comment>
<dbReference type="GO" id="GO:0016779">
    <property type="term" value="F:nucleotidyltransferase activity"/>
    <property type="evidence" value="ECO:0007669"/>
    <property type="project" value="UniProtKB-KW"/>
</dbReference>
<evidence type="ECO:0000256" key="2">
    <source>
        <dbReference type="ARBA" id="ARBA00017625"/>
    </source>
</evidence>
<dbReference type="SUPFAM" id="SSF56801">
    <property type="entry name" value="Acetyl-CoA synthetase-like"/>
    <property type="match status" value="1"/>
</dbReference>
<organism evidence="8 9">
    <name type="scientific">Staphylococcus aureus</name>
    <dbReference type="NCBI Taxonomy" id="1280"/>
    <lineage>
        <taxon>Bacteria</taxon>
        <taxon>Bacillati</taxon>
        <taxon>Bacillota</taxon>
        <taxon>Bacilli</taxon>
        <taxon>Bacillales</taxon>
        <taxon>Staphylococcaceae</taxon>
        <taxon>Staphylococcus</taxon>
    </lineage>
</organism>
<feature type="domain" description="AMP-binding enzyme C-terminal" evidence="7">
    <location>
        <begin position="445"/>
        <end position="519"/>
    </location>
</feature>
<keyword evidence="3 8" id="KW-0436">Ligase</keyword>
<protein>
    <recommendedName>
        <fullName evidence="2">Putative long chain fatty acid-CoA ligase VraA</fullName>
    </recommendedName>
    <alternativeName>
        <fullName evidence="4">Acyl-CoA synthetase</fullName>
    </alternativeName>
</protein>
<dbReference type="Pfam" id="PF00501">
    <property type="entry name" value="AMP-binding"/>
    <property type="match status" value="1"/>
</dbReference>
<proteinExistence type="inferred from homology"/>
<dbReference type="PANTHER" id="PTHR43201:SF5">
    <property type="entry name" value="MEDIUM-CHAIN ACYL-COA LIGASE ACSF2, MITOCHONDRIAL"/>
    <property type="match status" value="1"/>
</dbReference>
<dbReference type="Gene3D" id="2.30.38.10">
    <property type="entry name" value="Luciferase, Domain 3"/>
    <property type="match status" value="1"/>
</dbReference>
<dbReference type="Proteomes" id="UP000254502">
    <property type="component" value="Unassembled WGS sequence"/>
</dbReference>
<evidence type="ECO:0000259" key="6">
    <source>
        <dbReference type="Pfam" id="PF00501"/>
    </source>
</evidence>
<evidence type="ECO:0000313" key="8">
    <source>
        <dbReference type="EMBL" id="SUK38509.1"/>
    </source>
</evidence>
<evidence type="ECO:0000256" key="5">
    <source>
        <dbReference type="SAM" id="Phobius"/>
    </source>
</evidence>
<dbReference type="PANTHER" id="PTHR43201">
    <property type="entry name" value="ACYL-COA SYNTHETASE"/>
    <property type="match status" value="1"/>
</dbReference>
<dbReference type="GO" id="GO:0031956">
    <property type="term" value="F:medium-chain fatty acid-CoA ligase activity"/>
    <property type="evidence" value="ECO:0007669"/>
    <property type="project" value="TreeGrafter"/>
</dbReference>
<dbReference type="Gene3D" id="3.30.300.30">
    <property type="match status" value="1"/>
</dbReference>
<dbReference type="PROSITE" id="PS00455">
    <property type="entry name" value="AMP_BINDING"/>
    <property type="match status" value="1"/>
</dbReference>
<dbReference type="InterPro" id="IPR000873">
    <property type="entry name" value="AMP-dep_synth/lig_dom"/>
</dbReference>
<dbReference type="RefSeq" id="WP_111761733.1">
    <property type="nucleotide sequence ID" value="NZ_CP176566.1"/>
</dbReference>
<dbReference type="EMBL" id="UHAQ01000002">
    <property type="protein sequence ID" value="SUK38509.1"/>
    <property type="molecule type" value="Genomic_DNA"/>
</dbReference>
<dbReference type="Gene3D" id="3.40.50.980">
    <property type="match status" value="2"/>
</dbReference>
<evidence type="ECO:0000259" key="7">
    <source>
        <dbReference type="Pfam" id="PF13193"/>
    </source>
</evidence>
<keyword evidence="8" id="KW-0548">Nucleotidyltransferase</keyword>
<reference evidence="8 9" key="1">
    <citation type="submission" date="2018-06" db="EMBL/GenBank/DDBJ databases">
        <authorList>
            <consortium name="Pathogen Informatics"/>
            <person name="Doyle S."/>
        </authorList>
    </citation>
    <scope>NUCLEOTIDE SEQUENCE [LARGE SCALE GENOMIC DNA]</scope>
    <source>
        <strain evidence="8 9">NCTC5664</strain>
    </source>
</reference>
<evidence type="ECO:0000256" key="4">
    <source>
        <dbReference type="ARBA" id="ARBA00032875"/>
    </source>
</evidence>
<evidence type="ECO:0000256" key="1">
    <source>
        <dbReference type="ARBA" id="ARBA00006432"/>
    </source>
</evidence>
<dbReference type="InterPro" id="IPR045851">
    <property type="entry name" value="AMP-bd_C_sf"/>
</dbReference>
<evidence type="ECO:0000313" key="9">
    <source>
        <dbReference type="Proteomes" id="UP000254502"/>
    </source>
</evidence>
<name>A0A380DQA3_STAAU</name>
<dbReference type="AlphaFoldDB" id="A0A380DQA3"/>
<dbReference type="InterPro" id="IPR020845">
    <property type="entry name" value="AMP-binding_CS"/>
</dbReference>
<feature type="transmembrane region" description="Helical" evidence="5">
    <location>
        <begin position="84"/>
        <end position="103"/>
    </location>
</feature>
<feature type="domain" description="AMP-dependent synthetase/ligase" evidence="6">
    <location>
        <begin position="29"/>
        <end position="396"/>
    </location>
</feature>
<gene>
    <name evidence="8" type="primary">dhbE</name>
    <name evidence="8" type="ORF">NCTC5664_00869</name>
</gene>